<evidence type="ECO:0000259" key="7">
    <source>
        <dbReference type="PROSITE" id="PS50885"/>
    </source>
</evidence>
<comment type="subcellular location">
    <subcellularLocation>
        <location evidence="1">Cell membrane</location>
        <topology evidence="1">Multi-pass membrane protein</topology>
    </subcellularLocation>
</comment>
<proteinExistence type="predicted"/>
<gene>
    <name evidence="8" type="ORF">D5F53_14100</name>
</gene>
<dbReference type="KEGG" id="plw:D5F53_14100"/>
<evidence type="ECO:0000313" key="8">
    <source>
        <dbReference type="EMBL" id="AYB44349.1"/>
    </source>
</evidence>
<dbReference type="Proteomes" id="UP000266552">
    <property type="component" value="Chromosome"/>
</dbReference>
<keyword evidence="4" id="KW-0808">Transferase</keyword>
<dbReference type="InterPro" id="IPR003660">
    <property type="entry name" value="HAMP_dom"/>
</dbReference>
<feature type="transmembrane region" description="Helical" evidence="6">
    <location>
        <begin position="270"/>
        <end position="291"/>
    </location>
</feature>
<reference evidence="8 9" key="1">
    <citation type="submission" date="2018-09" db="EMBL/GenBank/DDBJ databases">
        <title>Genome Sequence of Paenibacillus lautus Strain E7593-69, Azo Dye-Degrading Bacteria, Isolated from Commercial Tattoo Inks.</title>
        <authorList>
            <person name="Nho S.W."/>
            <person name="Kim S.-J."/>
            <person name="Kweon O."/>
            <person name="Cerniglia C.E."/>
        </authorList>
    </citation>
    <scope>NUCLEOTIDE SEQUENCE [LARGE SCALE GENOMIC DNA]</scope>
    <source>
        <strain evidence="8 9">E7593-69</strain>
    </source>
</reference>
<dbReference type="SUPFAM" id="SSF158472">
    <property type="entry name" value="HAMP domain-like"/>
    <property type="match status" value="1"/>
</dbReference>
<dbReference type="InterPro" id="IPR050640">
    <property type="entry name" value="Bact_2-comp_sensor_kinase"/>
</dbReference>
<evidence type="ECO:0000256" key="6">
    <source>
        <dbReference type="SAM" id="Phobius"/>
    </source>
</evidence>
<keyword evidence="6" id="KW-0812">Transmembrane</keyword>
<protein>
    <submittedName>
        <fullName evidence="8">HAMP domain-containing protein</fullName>
    </submittedName>
</protein>
<dbReference type="InterPro" id="IPR010559">
    <property type="entry name" value="Sig_transdc_His_kin_internal"/>
</dbReference>
<dbReference type="Gene3D" id="6.10.340.10">
    <property type="match status" value="1"/>
</dbReference>
<dbReference type="InterPro" id="IPR036890">
    <property type="entry name" value="HATPase_C_sf"/>
</dbReference>
<dbReference type="GO" id="GO:0005886">
    <property type="term" value="C:plasma membrane"/>
    <property type="evidence" value="ECO:0007669"/>
    <property type="project" value="UniProtKB-SubCell"/>
</dbReference>
<evidence type="ECO:0000256" key="4">
    <source>
        <dbReference type="ARBA" id="ARBA00022679"/>
    </source>
</evidence>
<dbReference type="SUPFAM" id="SSF55874">
    <property type="entry name" value="ATPase domain of HSP90 chaperone/DNA topoisomerase II/histidine kinase"/>
    <property type="match status" value="1"/>
</dbReference>
<dbReference type="EMBL" id="CP032412">
    <property type="protein sequence ID" value="AYB44349.1"/>
    <property type="molecule type" value="Genomic_DNA"/>
</dbReference>
<evidence type="ECO:0000313" key="9">
    <source>
        <dbReference type="Proteomes" id="UP000266552"/>
    </source>
</evidence>
<keyword evidence="9" id="KW-1185">Reference proteome</keyword>
<evidence type="ECO:0000256" key="1">
    <source>
        <dbReference type="ARBA" id="ARBA00004651"/>
    </source>
</evidence>
<accession>A0A385TKY5</accession>
<evidence type="ECO:0000256" key="5">
    <source>
        <dbReference type="ARBA" id="ARBA00023136"/>
    </source>
</evidence>
<sequence>MIASFLLAIVLIIILGIYMYNWSLNTVKNEIINSSTAQVSFYLTSLEEEIERIKILQHESLTDEYLGKLAVRYSIMDEYEIMESMRKLHQRLVTIHNSSSYTSNVSAHILPIQKTISSTATVSPIDMDKLDQIRVPAGETGAQLVQYKNNLYITTLHAGNAGLPQKYMIEIELDMAAFQEALGQFHTYDNSGSFLIDLTHDIVISGKGNDANVRLQDLVGNYHELKSGNVTYSNINGQKMYVVSVKSDYLNILLLRYIPQELIFVPLRDFYIWLWVFTGAGALIMLFYSIYTYNLIHKPMRKLVGSFRHVESGNFNVSIHVNSKNEFGYLYQGFNSMVQNVSTLIEQVYKQKILNQRAELKQLQSQISPHFLYNSLFLINTMAKLGDDNLIPFTKLLGDYFQFITRNASDFLPLREEVEHARTYSEIQFMRFPSRLTIQFEDLPDEVKDIQVPRLILQPILENAFKYAVEQTKVKGLITMRFQLEDRALCIIVEDNGTNLSESKLSTLQKLLLDKSNIETSGLINIHRRIRLIYGDEHGLILERSAMGGLKVTLQLDPKASV</sequence>
<dbReference type="AlphaFoldDB" id="A0A385TKY5"/>
<dbReference type="SMART" id="SM00304">
    <property type="entry name" value="HAMP"/>
    <property type="match status" value="1"/>
</dbReference>
<name>A0A385TKY5_PAELA</name>
<organism evidence="8 9">
    <name type="scientific">Paenibacillus lautus</name>
    <name type="common">Bacillus lautus</name>
    <dbReference type="NCBI Taxonomy" id="1401"/>
    <lineage>
        <taxon>Bacteria</taxon>
        <taxon>Bacillati</taxon>
        <taxon>Bacillota</taxon>
        <taxon>Bacilli</taxon>
        <taxon>Bacillales</taxon>
        <taxon>Paenibacillaceae</taxon>
        <taxon>Paenibacillus</taxon>
    </lineage>
</organism>
<evidence type="ECO:0000256" key="3">
    <source>
        <dbReference type="ARBA" id="ARBA00022553"/>
    </source>
</evidence>
<dbReference type="PANTHER" id="PTHR34220:SF7">
    <property type="entry name" value="SENSOR HISTIDINE KINASE YPDA"/>
    <property type="match status" value="1"/>
</dbReference>
<feature type="domain" description="HAMP" evidence="7">
    <location>
        <begin position="294"/>
        <end position="346"/>
    </location>
</feature>
<dbReference type="GO" id="GO:0000155">
    <property type="term" value="F:phosphorelay sensor kinase activity"/>
    <property type="evidence" value="ECO:0007669"/>
    <property type="project" value="InterPro"/>
</dbReference>
<keyword evidence="3" id="KW-0597">Phosphoprotein</keyword>
<dbReference type="PANTHER" id="PTHR34220">
    <property type="entry name" value="SENSOR HISTIDINE KINASE YPDA"/>
    <property type="match status" value="1"/>
</dbReference>
<dbReference type="PROSITE" id="PS50885">
    <property type="entry name" value="HAMP"/>
    <property type="match status" value="1"/>
</dbReference>
<evidence type="ECO:0000256" key="2">
    <source>
        <dbReference type="ARBA" id="ARBA00022475"/>
    </source>
</evidence>
<keyword evidence="6" id="KW-1133">Transmembrane helix</keyword>
<dbReference type="Gene3D" id="3.30.565.10">
    <property type="entry name" value="Histidine kinase-like ATPase, C-terminal domain"/>
    <property type="match status" value="1"/>
</dbReference>
<keyword evidence="2" id="KW-1003">Cell membrane</keyword>
<keyword evidence="5 6" id="KW-0472">Membrane</keyword>
<dbReference type="Pfam" id="PF00672">
    <property type="entry name" value="HAMP"/>
    <property type="match status" value="1"/>
</dbReference>
<dbReference type="Pfam" id="PF06580">
    <property type="entry name" value="His_kinase"/>
    <property type="match status" value="1"/>
</dbReference>
<dbReference type="CDD" id="cd06225">
    <property type="entry name" value="HAMP"/>
    <property type="match status" value="1"/>
</dbReference>